<dbReference type="AlphaFoldDB" id="A0A5M3VXJ7"/>
<dbReference type="Proteomes" id="UP000334990">
    <property type="component" value="Unassembled WGS sequence"/>
</dbReference>
<accession>A0A5M3VXJ7</accession>
<dbReference type="EMBL" id="BLAD01000049">
    <property type="protein sequence ID" value="GES01236.1"/>
    <property type="molecule type" value="Genomic_DNA"/>
</dbReference>
<dbReference type="OrthoDB" id="4226602at2"/>
<dbReference type="RefSeq" id="WP_155337533.1">
    <property type="nucleotide sequence ID" value="NZ_BAAABN010000032.1"/>
</dbReference>
<reference evidence="2 3" key="1">
    <citation type="submission" date="2019-10" db="EMBL/GenBank/DDBJ databases">
        <title>Whole genome shotgun sequence of Acrocarpospora corrugata NBRC 13972.</title>
        <authorList>
            <person name="Ichikawa N."/>
            <person name="Kimura A."/>
            <person name="Kitahashi Y."/>
            <person name="Komaki H."/>
            <person name="Oguchi A."/>
        </authorList>
    </citation>
    <scope>NUCLEOTIDE SEQUENCE [LARGE SCALE GENOMIC DNA]</scope>
    <source>
        <strain evidence="2 3">NBRC 13972</strain>
    </source>
</reference>
<feature type="transmembrane region" description="Helical" evidence="1">
    <location>
        <begin position="35"/>
        <end position="55"/>
    </location>
</feature>
<feature type="transmembrane region" description="Helical" evidence="1">
    <location>
        <begin position="116"/>
        <end position="134"/>
    </location>
</feature>
<feature type="transmembrane region" description="Helical" evidence="1">
    <location>
        <begin position="140"/>
        <end position="166"/>
    </location>
</feature>
<comment type="caution">
    <text evidence="2">The sequence shown here is derived from an EMBL/GenBank/DDBJ whole genome shotgun (WGS) entry which is preliminary data.</text>
</comment>
<feature type="transmembrane region" description="Helical" evidence="1">
    <location>
        <begin position="67"/>
        <end position="86"/>
    </location>
</feature>
<name>A0A5M3VXJ7_9ACTN</name>
<feature type="transmembrane region" description="Helical" evidence="1">
    <location>
        <begin position="237"/>
        <end position="257"/>
    </location>
</feature>
<dbReference type="Gene3D" id="1.10.8.50">
    <property type="match status" value="1"/>
</dbReference>
<gene>
    <name evidence="2" type="ORF">Acor_33000</name>
</gene>
<evidence type="ECO:0000313" key="2">
    <source>
        <dbReference type="EMBL" id="GES01236.1"/>
    </source>
</evidence>
<keyword evidence="1" id="KW-0812">Transmembrane</keyword>
<keyword evidence="1" id="KW-0472">Membrane</keyword>
<proteinExistence type="predicted"/>
<feature type="transmembrane region" description="Helical" evidence="1">
    <location>
        <begin position="6"/>
        <end position="28"/>
    </location>
</feature>
<evidence type="ECO:0000256" key="1">
    <source>
        <dbReference type="SAM" id="Phobius"/>
    </source>
</evidence>
<feature type="transmembrane region" description="Helical" evidence="1">
    <location>
        <begin position="200"/>
        <end position="225"/>
    </location>
</feature>
<protein>
    <submittedName>
        <fullName evidence="2">Uncharacterized protein</fullName>
    </submittedName>
</protein>
<evidence type="ECO:0000313" key="3">
    <source>
        <dbReference type="Proteomes" id="UP000334990"/>
    </source>
</evidence>
<keyword evidence="3" id="KW-1185">Reference proteome</keyword>
<feature type="transmembrane region" description="Helical" evidence="1">
    <location>
        <begin position="173"/>
        <end position="194"/>
    </location>
</feature>
<keyword evidence="1" id="KW-1133">Transmembrane helix</keyword>
<sequence length="371" mass="39013">MEGGSPGAAAWVAVALVSLSTLVGAWLARRHARRVTIWLAIASALMLITALVDVLPDAWREAVEKGVPLWVMGVAIGLGFMVVTYFTRNEHAQVSNGLTRRHAPGLHRRVTEMASAALFGGVGTAAALTVHRAIEGATLALSASTVVVVVLIVHSASEGLAIVALLDMAGQRLAPLLVVACVSPVVGMVIGTFSPMPSRIVPILLAVATGILLRTAVLGVKLAALRHEARRVPRAHVLTAAGIAATVALGISALQWIPGQPPGAEKQAVLGRVLVRPRASPSPVPSDAPLPLRNRRHLRVAFASGALSLAQVFARTDRLTRRTRVAWLLNAHPGYDQDFLADLLHSVGVGDRNLVGDLDERQRAGLLAELS</sequence>
<organism evidence="2 3">
    <name type="scientific">Acrocarpospora corrugata</name>
    <dbReference type="NCBI Taxonomy" id="35763"/>
    <lineage>
        <taxon>Bacteria</taxon>
        <taxon>Bacillati</taxon>
        <taxon>Actinomycetota</taxon>
        <taxon>Actinomycetes</taxon>
        <taxon>Streptosporangiales</taxon>
        <taxon>Streptosporangiaceae</taxon>
        <taxon>Acrocarpospora</taxon>
    </lineage>
</organism>